<sequence>MARTRGAKSSSPSSRTRVSSKTPVQGSTSEPPRPPRVPPPVEGAPMSPPVRRYHTRASSQPPKKKAKVSEPTLIDLSEPEEPATEPQPSPPLGQPSPGLGRLGRLGHLSRLSQLQSLSRLSRRLQILRSPPA</sequence>
<dbReference type="EMBL" id="QGNW01000890">
    <property type="protein sequence ID" value="RVW59470.1"/>
    <property type="molecule type" value="Genomic_DNA"/>
</dbReference>
<comment type="caution">
    <text evidence="2">The sequence shown here is derived from an EMBL/GenBank/DDBJ whole genome shotgun (WGS) entry which is preliminary data.</text>
</comment>
<evidence type="ECO:0000313" key="3">
    <source>
        <dbReference type="Proteomes" id="UP000288805"/>
    </source>
</evidence>
<protein>
    <submittedName>
        <fullName evidence="2">Uncharacterized protein</fullName>
    </submittedName>
</protein>
<evidence type="ECO:0000313" key="2">
    <source>
        <dbReference type="EMBL" id="RVW59470.1"/>
    </source>
</evidence>
<dbReference type="AlphaFoldDB" id="A0A438FI98"/>
<name>A0A438FI98_VITVI</name>
<organism evidence="2 3">
    <name type="scientific">Vitis vinifera</name>
    <name type="common">Grape</name>
    <dbReference type="NCBI Taxonomy" id="29760"/>
    <lineage>
        <taxon>Eukaryota</taxon>
        <taxon>Viridiplantae</taxon>
        <taxon>Streptophyta</taxon>
        <taxon>Embryophyta</taxon>
        <taxon>Tracheophyta</taxon>
        <taxon>Spermatophyta</taxon>
        <taxon>Magnoliopsida</taxon>
        <taxon>eudicotyledons</taxon>
        <taxon>Gunneridae</taxon>
        <taxon>Pentapetalae</taxon>
        <taxon>rosids</taxon>
        <taxon>Vitales</taxon>
        <taxon>Vitaceae</taxon>
        <taxon>Viteae</taxon>
        <taxon>Vitis</taxon>
    </lineage>
</organism>
<dbReference type="Proteomes" id="UP000288805">
    <property type="component" value="Unassembled WGS sequence"/>
</dbReference>
<feature type="region of interest" description="Disordered" evidence="1">
    <location>
        <begin position="1"/>
        <end position="104"/>
    </location>
</feature>
<feature type="compositionally biased region" description="Low complexity" evidence="1">
    <location>
        <begin position="8"/>
        <end position="24"/>
    </location>
</feature>
<gene>
    <name evidence="2" type="ORF">CK203_104136</name>
</gene>
<proteinExistence type="predicted"/>
<accession>A0A438FI98</accession>
<feature type="compositionally biased region" description="Pro residues" evidence="1">
    <location>
        <begin position="85"/>
        <end position="94"/>
    </location>
</feature>
<evidence type="ECO:0000256" key="1">
    <source>
        <dbReference type="SAM" id="MobiDB-lite"/>
    </source>
</evidence>
<feature type="compositionally biased region" description="Pro residues" evidence="1">
    <location>
        <begin position="31"/>
        <end position="48"/>
    </location>
</feature>
<reference evidence="2 3" key="1">
    <citation type="journal article" date="2018" name="PLoS Genet.">
        <title>Population sequencing reveals clonal diversity and ancestral inbreeding in the grapevine cultivar Chardonnay.</title>
        <authorList>
            <person name="Roach M.J."/>
            <person name="Johnson D.L."/>
            <person name="Bohlmann J."/>
            <person name="van Vuuren H.J."/>
            <person name="Jones S.J."/>
            <person name="Pretorius I.S."/>
            <person name="Schmidt S.A."/>
            <person name="Borneman A.R."/>
        </authorList>
    </citation>
    <scope>NUCLEOTIDE SEQUENCE [LARGE SCALE GENOMIC DNA]</scope>
    <source>
        <strain evidence="3">cv. Chardonnay</strain>
        <tissue evidence="2">Leaf</tissue>
    </source>
</reference>